<dbReference type="PANTHER" id="PTHR13234:SF8">
    <property type="entry name" value="GAMMA-INTERFERON-INDUCIBLE LYSOSOMAL THIOL REDUCTASE"/>
    <property type="match status" value="1"/>
</dbReference>
<dbReference type="OrthoDB" id="958254at2759"/>
<evidence type="ECO:0000313" key="8">
    <source>
        <dbReference type="Proteomes" id="UP000092154"/>
    </source>
</evidence>
<name>A0A1B7NFH9_9AGAM</name>
<protein>
    <recommendedName>
        <fullName evidence="9">GILT-domain-containing protein</fullName>
    </recommendedName>
</protein>
<keyword evidence="4 6" id="KW-0732">Signal</keyword>
<dbReference type="Proteomes" id="UP000092154">
    <property type="component" value="Unassembled WGS sequence"/>
</dbReference>
<dbReference type="Gene3D" id="3.40.30.10">
    <property type="entry name" value="Glutaredoxin"/>
    <property type="match status" value="1"/>
</dbReference>
<keyword evidence="8" id="KW-1185">Reference proteome</keyword>
<comment type="subcellular location">
    <subcellularLocation>
        <location evidence="1">Secreted</location>
    </subcellularLocation>
</comment>
<sequence>MVYLSLLSSLGLISAAIALAPPLTVQDQFHTTFSDDVKVPVVLGVMSRCPDAILCESVFNRVLQRAGDKVDISLSFIARLNNSEPVYGVTCMHGQEECAGNVQELCAAKYHPTSEWWSFVQCQNFQGRDNIGTPETALKCAKTAGIDWGNSKAGQCAGEDGRGPEGIQLLQQSVKDSIAAGIQKSCTIIINGRQVCIRDGTWYDCEGGHTSADFIRQINAEYDRLNNAD</sequence>
<dbReference type="InParanoid" id="A0A1B7NFH9"/>
<evidence type="ECO:0000313" key="7">
    <source>
        <dbReference type="EMBL" id="OAX43504.1"/>
    </source>
</evidence>
<dbReference type="EMBL" id="KV448137">
    <property type="protein sequence ID" value="OAX43504.1"/>
    <property type="molecule type" value="Genomic_DNA"/>
</dbReference>
<evidence type="ECO:0000256" key="6">
    <source>
        <dbReference type="SAM" id="SignalP"/>
    </source>
</evidence>
<dbReference type="STRING" id="1314800.A0A1B7NFH9"/>
<dbReference type="InterPro" id="IPR004911">
    <property type="entry name" value="Interferon-induced_GILT"/>
</dbReference>
<evidence type="ECO:0000256" key="1">
    <source>
        <dbReference type="ARBA" id="ARBA00004613"/>
    </source>
</evidence>
<keyword evidence="5" id="KW-0325">Glycoprotein</keyword>
<evidence type="ECO:0008006" key="9">
    <source>
        <dbReference type="Google" id="ProtNLM"/>
    </source>
</evidence>
<reference evidence="7 8" key="1">
    <citation type="submission" date="2016-06" db="EMBL/GenBank/DDBJ databases">
        <title>Comparative genomics of the ectomycorrhizal sister species Rhizopogon vinicolor and Rhizopogon vesiculosus (Basidiomycota: Boletales) reveals a divergence of the mating type B locus.</title>
        <authorList>
            <consortium name="DOE Joint Genome Institute"/>
            <person name="Mujic A.B."/>
            <person name="Kuo A."/>
            <person name="Tritt A."/>
            <person name="Lipzen A."/>
            <person name="Chen C."/>
            <person name="Johnson J."/>
            <person name="Sharma A."/>
            <person name="Barry K."/>
            <person name="Grigoriev I.V."/>
            <person name="Spatafora J.W."/>
        </authorList>
    </citation>
    <scope>NUCLEOTIDE SEQUENCE [LARGE SCALE GENOMIC DNA]</scope>
    <source>
        <strain evidence="7 8">AM-OR11-026</strain>
    </source>
</reference>
<comment type="similarity">
    <text evidence="2">Belongs to the GILT family.</text>
</comment>
<keyword evidence="3" id="KW-0964">Secreted</keyword>
<evidence type="ECO:0000256" key="2">
    <source>
        <dbReference type="ARBA" id="ARBA00005679"/>
    </source>
</evidence>
<evidence type="ECO:0000256" key="5">
    <source>
        <dbReference type="ARBA" id="ARBA00023180"/>
    </source>
</evidence>
<dbReference type="GO" id="GO:0016671">
    <property type="term" value="F:oxidoreductase activity, acting on a sulfur group of donors, disulfide as acceptor"/>
    <property type="evidence" value="ECO:0007669"/>
    <property type="project" value="InterPro"/>
</dbReference>
<feature type="signal peptide" evidence="6">
    <location>
        <begin position="1"/>
        <end position="18"/>
    </location>
</feature>
<organism evidence="7 8">
    <name type="scientific">Rhizopogon vinicolor AM-OR11-026</name>
    <dbReference type="NCBI Taxonomy" id="1314800"/>
    <lineage>
        <taxon>Eukaryota</taxon>
        <taxon>Fungi</taxon>
        <taxon>Dikarya</taxon>
        <taxon>Basidiomycota</taxon>
        <taxon>Agaricomycotina</taxon>
        <taxon>Agaricomycetes</taxon>
        <taxon>Agaricomycetidae</taxon>
        <taxon>Boletales</taxon>
        <taxon>Suillineae</taxon>
        <taxon>Rhizopogonaceae</taxon>
        <taxon>Rhizopogon</taxon>
    </lineage>
</organism>
<dbReference type="GO" id="GO:0005576">
    <property type="term" value="C:extracellular region"/>
    <property type="evidence" value="ECO:0007669"/>
    <property type="project" value="UniProtKB-SubCell"/>
</dbReference>
<gene>
    <name evidence="7" type="ORF">K503DRAFT_708487</name>
</gene>
<dbReference type="PANTHER" id="PTHR13234">
    <property type="entry name" value="GAMMA-INTERFERON INDUCIBLE LYSOSOMAL THIOL REDUCTASE GILT"/>
    <property type="match status" value="1"/>
</dbReference>
<accession>A0A1B7NFH9</accession>
<evidence type="ECO:0000256" key="4">
    <source>
        <dbReference type="ARBA" id="ARBA00022729"/>
    </source>
</evidence>
<dbReference type="AlphaFoldDB" id="A0A1B7NFH9"/>
<dbReference type="Pfam" id="PF03227">
    <property type="entry name" value="GILT"/>
    <property type="match status" value="1"/>
</dbReference>
<feature type="chain" id="PRO_5008597990" description="GILT-domain-containing protein" evidence="6">
    <location>
        <begin position="19"/>
        <end position="229"/>
    </location>
</feature>
<proteinExistence type="inferred from homology"/>
<evidence type="ECO:0000256" key="3">
    <source>
        <dbReference type="ARBA" id="ARBA00022525"/>
    </source>
</evidence>